<accession>A0A6B1II37</accession>
<dbReference type="Pfam" id="PF11645">
    <property type="entry name" value="PDDEXK_5"/>
    <property type="match status" value="1"/>
</dbReference>
<comment type="caution">
    <text evidence="2">The sequence shown here is derived from an EMBL/GenBank/DDBJ whole genome shotgun (WGS) entry which is preliminary data.</text>
</comment>
<protein>
    <recommendedName>
        <fullName evidence="1">PD(D/E)XK endonuclease domain-containing protein</fullName>
    </recommendedName>
</protein>
<evidence type="ECO:0000313" key="2">
    <source>
        <dbReference type="EMBL" id="MYL68453.1"/>
    </source>
</evidence>
<dbReference type="InterPro" id="IPR011856">
    <property type="entry name" value="tRNA_endonuc-like_dom_sf"/>
</dbReference>
<feature type="domain" description="PD(D/E)XK endonuclease" evidence="1">
    <location>
        <begin position="14"/>
        <end position="144"/>
    </location>
</feature>
<dbReference type="RefSeq" id="WP_159358847.1">
    <property type="nucleotide sequence ID" value="NZ_WMFC01000015.1"/>
</dbReference>
<dbReference type="EMBL" id="WMFC01000015">
    <property type="protein sequence ID" value="MYL68453.1"/>
    <property type="molecule type" value="Genomic_DNA"/>
</dbReference>
<evidence type="ECO:0000259" key="1">
    <source>
        <dbReference type="Pfam" id="PF11645"/>
    </source>
</evidence>
<dbReference type="GO" id="GO:0003676">
    <property type="term" value="F:nucleic acid binding"/>
    <property type="evidence" value="ECO:0007669"/>
    <property type="project" value="InterPro"/>
</dbReference>
<dbReference type="InterPro" id="IPR021671">
    <property type="entry name" value="PD(D/E)XK_Endonuc"/>
</dbReference>
<sequence>MPERSDRFESLEEPHKRGQAAEAIVKSEFVSRGIPVLTPTYDNEPYDIVVEVDDSFHRIQVKTAFEATTSGAVRFRTRSTRTKSSGYEREGYEDAVDFFAVYAPACDETYLVPIEETGKTQMTIRHEPSKNGNVENTNWHEDFLIDGVLSSLCSDPTI</sequence>
<evidence type="ECO:0000313" key="3">
    <source>
        <dbReference type="Proteomes" id="UP000452321"/>
    </source>
</evidence>
<organism evidence="2 3">
    <name type="scientific">Halorubrum distributum</name>
    <dbReference type="NCBI Taxonomy" id="29283"/>
    <lineage>
        <taxon>Archaea</taxon>
        <taxon>Methanobacteriati</taxon>
        <taxon>Methanobacteriota</taxon>
        <taxon>Stenosarchaea group</taxon>
        <taxon>Halobacteria</taxon>
        <taxon>Halobacteriales</taxon>
        <taxon>Haloferacaceae</taxon>
        <taxon>Halorubrum</taxon>
        <taxon>Halorubrum distributum group</taxon>
    </lineage>
</organism>
<dbReference type="AlphaFoldDB" id="A0A6B1II37"/>
<reference evidence="2 3" key="1">
    <citation type="submission" date="2019-11" db="EMBL/GenBank/DDBJ databases">
        <title>Genome sequences of 17 halophilic strains isolated from different environments.</title>
        <authorList>
            <person name="Furrow R.E."/>
        </authorList>
    </citation>
    <scope>NUCLEOTIDE SEQUENCE [LARGE SCALE GENOMIC DNA]</scope>
    <source>
        <strain evidence="2 3">22502_06_Cabo</strain>
    </source>
</reference>
<name>A0A6B1II37_9EURY</name>
<proteinExistence type="predicted"/>
<dbReference type="Proteomes" id="UP000452321">
    <property type="component" value="Unassembled WGS sequence"/>
</dbReference>
<dbReference type="Gene3D" id="3.40.1350.10">
    <property type="match status" value="1"/>
</dbReference>
<gene>
    <name evidence="2" type="ORF">GLW30_12020</name>
</gene>